<reference evidence="3 4" key="1">
    <citation type="submission" date="2019-07" db="EMBL/GenBank/DDBJ databases">
        <title>Genome sequencing for Ferrovibrio sp. K5.</title>
        <authorList>
            <person name="Park S.-J."/>
        </authorList>
    </citation>
    <scope>NUCLEOTIDE SEQUENCE [LARGE SCALE GENOMIC DNA]</scope>
    <source>
        <strain evidence="3 4">K5</strain>
    </source>
</reference>
<feature type="transmembrane region" description="Helical" evidence="1">
    <location>
        <begin position="12"/>
        <end position="29"/>
    </location>
</feature>
<dbReference type="Proteomes" id="UP000317496">
    <property type="component" value="Chromosome"/>
</dbReference>
<dbReference type="Pfam" id="PF04982">
    <property type="entry name" value="TM_HPP"/>
    <property type="match status" value="1"/>
</dbReference>
<sequence length="157" mass="16897">MSSFNRAGLLELLWIAAGIVPCLALVLWLIDAEHGLALTSLGSTAILLFCFPTHEGSRPVAVLVSHLLGAALGIALLKLFGSNIWAMGAGVALIAIAMKLLNIMHPPAGANPLIVLNLKSDWLFIAYPLLPALLIMLVAVLVWSRLRPGPRWPLRWI</sequence>
<proteinExistence type="predicted"/>
<evidence type="ECO:0000313" key="4">
    <source>
        <dbReference type="Proteomes" id="UP000317496"/>
    </source>
</evidence>
<feature type="transmembrane region" description="Helical" evidence="1">
    <location>
        <begin position="60"/>
        <end position="77"/>
    </location>
</feature>
<dbReference type="OrthoDB" id="9811720at2"/>
<organism evidence="3 4">
    <name type="scientific">Ferrovibrio terrae</name>
    <dbReference type="NCBI Taxonomy" id="2594003"/>
    <lineage>
        <taxon>Bacteria</taxon>
        <taxon>Pseudomonadati</taxon>
        <taxon>Pseudomonadota</taxon>
        <taxon>Alphaproteobacteria</taxon>
        <taxon>Rhodospirillales</taxon>
        <taxon>Rhodospirillaceae</taxon>
        <taxon>Ferrovibrio</taxon>
    </lineage>
</organism>
<name>A0A516H392_9PROT</name>
<dbReference type="EMBL" id="CP041636">
    <property type="protein sequence ID" value="QDO98248.1"/>
    <property type="molecule type" value="Genomic_DNA"/>
</dbReference>
<dbReference type="PANTHER" id="PTHR33741">
    <property type="entry name" value="TRANSMEMBRANE PROTEIN DDB_G0269096-RELATED"/>
    <property type="match status" value="1"/>
</dbReference>
<feature type="domain" description="HPP transmembrane region" evidence="2">
    <location>
        <begin position="7"/>
        <end position="153"/>
    </location>
</feature>
<evidence type="ECO:0000259" key="2">
    <source>
        <dbReference type="Pfam" id="PF04982"/>
    </source>
</evidence>
<dbReference type="PANTHER" id="PTHR33741:SF5">
    <property type="entry name" value="TRANSMEMBRANE PROTEIN DDB_G0269096-RELATED"/>
    <property type="match status" value="1"/>
</dbReference>
<protein>
    <submittedName>
        <fullName evidence="3">HPP family protein</fullName>
    </submittedName>
</protein>
<keyword evidence="1" id="KW-0472">Membrane</keyword>
<accession>A0A516H392</accession>
<dbReference type="AlphaFoldDB" id="A0A516H392"/>
<evidence type="ECO:0000256" key="1">
    <source>
        <dbReference type="SAM" id="Phobius"/>
    </source>
</evidence>
<dbReference type="InterPro" id="IPR058581">
    <property type="entry name" value="TM_HPP"/>
</dbReference>
<feature type="transmembrane region" description="Helical" evidence="1">
    <location>
        <begin position="84"/>
        <end position="104"/>
    </location>
</feature>
<keyword evidence="1" id="KW-1133">Transmembrane helix</keyword>
<evidence type="ECO:0000313" key="3">
    <source>
        <dbReference type="EMBL" id="QDO98248.1"/>
    </source>
</evidence>
<dbReference type="KEGG" id="fer:FNB15_13635"/>
<keyword evidence="1" id="KW-0812">Transmembrane</keyword>
<keyword evidence="4" id="KW-1185">Reference proteome</keyword>
<gene>
    <name evidence="3" type="ORF">FNB15_13635</name>
</gene>
<dbReference type="RefSeq" id="WP_144069229.1">
    <property type="nucleotide sequence ID" value="NZ_CP041636.1"/>
</dbReference>
<dbReference type="InterPro" id="IPR007065">
    <property type="entry name" value="HPP"/>
</dbReference>
<feature type="transmembrane region" description="Helical" evidence="1">
    <location>
        <begin position="124"/>
        <end position="146"/>
    </location>
</feature>